<evidence type="ECO:0000256" key="3">
    <source>
        <dbReference type="ARBA" id="ARBA00004887"/>
    </source>
</evidence>
<dbReference type="PROSITE" id="PS51177">
    <property type="entry name" value="LUMAZINE_BIND"/>
    <property type="match status" value="2"/>
</dbReference>
<evidence type="ECO:0000313" key="13">
    <source>
        <dbReference type="Proteomes" id="UP000261284"/>
    </source>
</evidence>
<sequence>MFTGIVETTGIITGITTSGTNKSFWIQSSVSPELKIDQSISHDGVCLTVEALANDAHQVTAIAETIQKTNLGQWKTGDTVNLERCMIMNGRLDGHIVQGHVDTTATCVNKTDLNGSWEYTFEFPDQFAHLVIEKGSISLNGTSLTIFNVTRNRFTVAIIPYTYHHTSIRQVTAGSVVNIEFDMVGKYIYRMQQLKA</sequence>
<dbReference type="CDD" id="cd00402">
    <property type="entry name" value="Riboflavin_synthase_like"/>
    <property type="match status" value="1"/>
</dbReference>
<feature type="domain" description="Lumazine-binding" evidence="11">
    <location>
        <begin position="96"/>
        <end position="192"/>
    </location>
</feature>
<dbReference type="NCBIfam" id="NF006767">
    <property type="entry name" value="PRK09289.1"/>
    <property type="match status" value="1"/>
</dbReference>
<dbReference type="EC" id="2.5.1.9" evidence="4 9"/>
<evidence type="ECO:0000256" key="6">
    <source>
        <dbReference type="ARBA" id="ARBA00022619"/>
    </source>
</evidence>
<dbReference type="FunFam" id="2.40.30.20:FF:000004">
    <property type="entry name" value="Riboflavin synthase, alpha subunit"/>
    <property type="match status" value="1"/>
</dbReference>
<dbReference type="PIRSF" id="PIRSF000498">
    <property type="entry name" value="Riboflavin_syn_A"/>
    <property type="match status" value="1"/>
</dbReference>
<dbReference type="PANTHER" id="PTHR21098">
    <property type="entry name" value="RIBOFLAVIN SYNTHASE ALPHA CHAIN"/>
    <property type="match status" value="1"/>
</dbReference>
<dbReference type="InterPro" id="IPR023366">
    <property type="entry name" value="ATP_synth_asu-like_sf"/>
</dbReference>
<feature type="repeat" description="Lumazine-binding" evidence="10">
    <location>
        <begin position="1"/>
        <end position="95"/>
    </location>
</feature>
<feature type="repeat" description="Lumazine-binding" evidence="10">
    <location>
        <begin position="96"/>
        <end position="192"/>
    </location>
</feature>
<protein>
    <recommendedName>
        <fullName evidence="5 9">Riboflavin synthase</fullName>
        <ecNumber evidence="4 9">2.5.1.9</ecNumber>
    </recommendedName>
</protein>
<evidence type="ECO:0000256" key="10">
    <source>
        <dbReference type="PROSITE-ProRule" id="PRU00524"/>
    </source>
</evidence>
<keyword evidence="6" id="KW-0686">Riboflavin biosynthesis</keyword>
<evidence type="ECO:0000256" key="2">
    <source>
        <dbReference type="ARBA" id="ARBA00002803"/>
    </source>
</evidence>
<keyword evidence="13" id="KW-1185">Reference proteome</keyword>
<evidence type="ECO:0000313" key="12">
    <source>
        <dbReference type="EMBL" id="RFM28686.1"/>
    </source>
</evidence>
<dbReference type="Gene3D" id="2.40.30.20">
    <property type="match status" value="2"/>
</dbReference>
<keyword evidence="8" id="KW-0677">Repeat</keyword>
<organism evidence="12 13">
    <name type="scientific">Deminuibacter soli</name>
    <dbReference type="NCBI Taxonomy" id="2291815"/>
    <lineage>
        <taxon>Bacteria</taxon>
        <taxon>Pseudomonadati</taxon>
        <taxon>Bacteroidota</taxon>
        <taxon>Chitinophagia</taxon>
        <taxon>Chitinophagales</taxon>
        <taxon>Chitinophagaceae</taxon>
        <taxon>Deminuibacter</taxon>
    </lineage>
</organism>
<dbReference type="InterPro" id="IPR026017">
    <property type="entry name" value="Lumazine-bd_dom"/>
</dbReference>
<evidence type="ECO:0000256" key="8">
    <source>
        <dbReference type="ARBA" id="ARBA00022737"/>
    </source>
</evidence>
<dbReference type="Proteomes" id="UP000261284">
    <property type="component" value="Unassembled WGS sequence"/>
</dbReference>
<evidence type="ECO:0000256" key="7">
    <source>
        <dbReference type="ARBA" id="ARBA00022679"/>
    </source>
</evidence>
<evidence type="ECO:0000256" key="5">
    <source>
        <dbReference type="ARBA" id="ARBA00013950"/>
    </source>
</evidence>
<gene>
    <name evidence="12" type="ORF">DXN05_07800</name>
</gene>
<comment type="catalytic activity">
    <reaction evidence="1">
        <text>2 6,7-dimethyl-8-(1-D-ribityl)lumazine + H(+) = 5-amino-6-(D-ribitylamino)uracil + riboflavin</text>
        <dbReference type="Rhea" id="RHEA:20772"/>
        <dbReference type="ChEBI" id="CHEBI:15378"/>
        <dbReference type="ChEBI" id="CHEBI:15934"/>
        <dbReference type="ChEBI" id="CHEBI:57986"/>
        <dbReference type="ChEBI" id="CHEBI:58201"/>
        <dbReference type="EC" id="2.5.1.9"/>
    </reaction>
</comment>
<dbReference type="RefSeq" id="WP_116846675.1">
    <property type="nucleotide sequence ID" value="NZ_QTJU01000002.1"/>
</dbReference>
<dbReference type="InterPro" id="IPR001783">
    <property type="entry name" value="Lumazine-bd"/>
</dbReference>
<evidence type="ECO:0000256" key="9">
    <source>
        <dbReference type="NCBIfam" id="TIGR00187"/>
    </source>
</evidence>
<name>A0A3E1NL81_9BACT</name>
<dbReference type="SUPFAM" id="SSF63380">
    <property type="entry name" value="Riboflavin synthase domain-like"/>
    <property type="match status" value="2"/>
</dbReference>
<dbReference type="GO" id="GO:0009231">
    <property type="term" value="P:riboflavin biosynthetic process"/>
    <property type="evidence" value="ECO:0007669"/>
    <property type="project" value="UniProtKB-KW"/>
</dbReference>
<dbReference type="NCBIfam" id="TIGR00187">
    <property type="entry name" value="ribE"/>
    <property type="match status" value="1"/>
</dbReference>
<comment type="function">
    <text evidence="2">Catalyzes the dismutation of two molecules of 6,7-dimethyl-8-ribityllumazine, resulting in the formation of riboflavin and 5-amino-6-(D-ribitylamino)uracil.</text>
</comment>
<dbReference type="EMBL" id="QTJU01000002">
    <property type="protein sequence ID" value="RFM28686.1"/>
    <property type="molecule type" value="Genomic_DNA"/>
</dbReference>
<accession>A0A3E1NL81</accession>
<comment type="caution">
    <text evidence="12">The sequence shown here is derived from an EMBL/GenBank/DDBJ whole genome shotgun (WGS) entry which is preliminary data.</text>
</comment>
<dbReference type="InterPro" id="IPR017938">
    <property type="entry name" value="Riboflavin_synthase-like_b-brl"/>
</dbReference>
<reference evidence="12 13" key="1">
    <citation type="submission" date="2018-08" db="EMBL/GenBank/DDBJ databases">
        <title>Chitinophagaceae sp. K23C18032701, a novel bacterium isolated from forest soil.</title>
        <authorList>
            <person name="Wang C."/>
        </authorList>
    </citation>
    <scope>NUCLEOTIDE SEQUENCE [LARGE SCALE GENOMIC DNA]</scope>
    <source>
        <strain evidence="12 13">K23C18032701</strain>
    </source>
</reference>
<feature type="domain" description="Lumazine-binding" evidence="11">
    <location>
        <begin position="1"/>
        <end position="95"/>
    </location>
</feature>
<dbReference type="Pfam" id="PF00677">
    <property type="entry name" value="Lum_binding"/>
    <property type="match status" value="2"/>
</dbReference>
<evidence type="ECO:0000259" key="11">
    <source>
        <dbReference type="PROSITE" id="PS51177"/>
    </source>
</evidence>
<keyword evidence="7 12" id="KW-0808">Transferase</keyword>
<dbReference type="OrthoDB" id="9788537at2"/>
<dbReference type="AlphaFoldDB" id="A0A3E1NL81"/>
<comment type="pathway">
    <text evidence="3">Cofactor biosynthesis; riboflavin biosynthesis; riboflavin from 2-hydroxy-3-oxobutyl phosphate and 5-amino-6-(D-ribitylamino)uracil: step 2/2.</text>
</comment>
<dbReference type="GO" id="GO:0004746">
    <property type="term" value="F:riboflavin synthase activity"/>
    <property type="evidence" value="ECO:0007669"/>
    <property type="project" value="UniProtKB-UniRule"/>
</dbReference>
<proteinExistence type="predicted"/>
<evidence type="ECO:0000256" key="1">
    <source>
        <dbReference type="ARBA" id="ARBA00000968"/>
    </source>
</evidence>
<evidence type="ECO:0000256" key="4">
    <source>
        <dbReference type="ARBA" id="ARBA00012827"/>
    </source>
</evidence>
<dbReference type="PANTHER" id="PTHR21098:SF12">
    <property type="entry name" value="RIBOFLAVIN SYNTHASE"/>
    <property type="match status" value="1"/>
</dbReference>